<accession>A0A8J6NAT4</accession>
<dbReference type="EMBL" id="JACNJZ010000001">
    <property type="protein sequence ID" value="MBC8316259.1"/>
    <property type="molecule type" value="Genomic_DNA"/>
</dbReference>
<protein>
    <recommendedName>
        <fullName evidence="1">Doubled CXXCH motif domain-containing protein</fullName>
    </recommendedName>
</protein>
<reference evidence="2 3" key="1">
    <citation type="submission" date="2020-08" db="EMBL/GenBank/DDBJ databases">
        <title>Bridging the membrane lipid divide: bacteria of the FCB group superphylum have the potential to synthesize archaeal ether lipids.</title>
        <authorList>
            <person name="Villanueva L."/>
            <person name="Von Meijenfeldt F.A.B."/>
            <person name="Westbye A.B."/>
            <person name="Yadav S."/>
            <person name="Hopmans E.C."/>
            <person name="Dutilh B.E."/>
            <person name="Sinninghe Damste J.S."/>
        </authorList>
    </citation>
    <scope>NUCLEOTIDE SEQUENCE [LARGE SCALE GENOMIC DNA]</scope>
    <source>
        <strain evidence="2">NIOZ-UU47</strain>
    </source>
</reference>
<proteinExistence type="predicted"/>
<dbReference type="Pfam" id="PF09699">
    <property type="entry name" value="Paired_CXXCH_1"/>
    <property type="match status" value="1"/>
</dbReference>
<evidence type="ECO:0000313" key="3">
    <source>
        <dbReference type="Proteomes" id="UP000614424"/>
    </source>
</evidence>
<evidence type="ECO:0000313" key="2">
    <source>
        <dbReference type="EMBL" id="MBC8316259.1"/>
    </source>
</evidence>
<feature type="non-terminal residue" evidence="2">
    <location>
        <position position="1"/>
    </location>
</feature>
<dbReference type="Proteomes" id="UP000614424">
    <property type="component" value="Unassembled WGS sequence"/>
</dbReference>
<comment type="caution">
    <text evidence="2">The sequence shown here is derived from an EMBL/GenBank/DDBJ whole genome shotgun (WGS) entry which is preliminary data.</text>
</comment>
<sequence length="97" mass="10172">MNGVGYPTDTAHWMSGTGSGFGTVTGDAIEGVPRLRFQVSGAFDFISSQEVGATNEVVCGSCHLVHGGKHLKGLVWPYLEPVTSADGNSGCQQCHNF</sequence>
<evidence type="ECO:0000259" key="1">
    <source>
        <dbReference type="Pfam" id="PF09699"/>
    </source>
</evidence>
<dbReference type="SUPFAM" id="SSF48695">
    <property type="entry name" value="Multiheme cytochromes"/>
    <property type="match status" value="1"/>
</dbReference>
<dbReference type="InterPro" id="IPR036280">
    <property type="entry name" value="Multihaem_cyt_sf"/>
</dbReference>
<gene>
    <name evidence="2" type="ORF">H8E41_00005</name>
</gene>
<dbReference type="AlphaFoldDB" id="A0A8J6NAT4"/>
<feature type="domain" description="Doubled CXXCH motif" evidence="1">
    <location>
        <begin position="58"/>
        <end position="96"/>
    </location>
</feature>
<organism evidence="2 3">
    <name type="scientific">Candidatus Desulfobia pelagia</name>
    <dbReference type="NCBI Taxonomy" id="2841692"/>
    <lineage>
        <taxon>Bacteria</taxon>
        <taxon>Pseudomonadati</taxon>
        <taxon>Thermodesulfobacteriota</taxon>
        <taxon>Desulfobulbia</taxon>
        <taxon>Desulfobulbales</taxon>
        <taxon>Desulfobulbaceae</taxon>
        <taxon>Candidatus Desulfobia</taxon>
    </lineage>
</organism>
<name>A0A8J6NAT4_9BACT</name>
<dbReference type="InterPro" id="IPR010177">
    <property type="entry name" value="Paired_CXXCH_1"/>
</dbReference>